<reference evidence="2" key="1">
    <citation type="journal article" date="2022" name="Nat. Commun.">
        <title>Chromosome evolution and the genetic basis of agronomically important traits in greater yam.</title>
        <authorList>
            <person name="Bredeson J.V."/>
            <person name="Lyons J.B."/>
            <person name="Oniyinde I.O."/>
            <person name="Okereke N.R."/>
            <person name="Kolade O."/>
            <person name="Nnabue I."/>
            <person name="Nwadili C.O."/>
            <person name="Hribova E."/>
            <person name="Parker M."/>
            <person name="Nwogha J."/>
            <person name="Shu S."/>
            <person name="Carlson J."/>
            <person name="Kariba R."/>
            <person name="Muthemba S."/>
            <person name="Knop K."/>
            <person name="Barton G.J."/>
            <person name="Sherwood A.V."/>
            <person name="Lopez-Montes A."/>
            <person name="Asiedu R."/>
            <person name="Jamnadass R."/>
            <person name="Muchugi A."/>
            <person name="Goodstein D."/>
            <person name="Egesi C.N."/>
            <person name="Featherston J."/>
            <person name="Asfaw A."/>
            <person name="Simpson G.G."/>
            <person name="Dolezel J."/>
            <person name="Hendre P.S."/>
            <person name="Van Deynze A."/>
            <person name="Kumar P.L."/>
            <person name="Obidiegwu J.E."/>
            <person name="Bhattacharjee R."/>
            <person name="Rokhsar D.S."/>
        </authorList>
    </citation>
    <scope>NUCLEOTIDE SEQUENCE [LARGE SCALE GENOMIC DNA]</scope>
    <source>
        <strain evidence="2">cv. TDa95/00328</strain>
    </source>
</reference>
<accession>A0ACB7TS49</accession>
<proteinExistence type="predicted"/>
<evidence type="ECO:0000313" key="1">
    <source>
        <dbReference type="EMBL" id="KAH7650616.1"/>
    </source>
</evidence>
<evidence type="ECO:0000313" key="2">
    <source>
        <dbReference type="Proteomes" id="UP000827976"/>
    </source>
</evidence>
<name>A0ACB7TS49_DIOAL</name>
<sequence length="390" mass="42918">MDSDSLNNSNLNSSRSRAVNQEIMSRDEKLLDLPLIHSSIDPLLPRDKLLSDQSIRPSIIEILPRDGNSSFITQPDPSQSVLPHPDSTIPNPILANLNQVDSGMSKDPILTSNISSSTSGIALGSKVNMISPSTLPNSLEKDDLPTHLRLIPPEIPITEGYKWIFIHGGWTLVPIINTDKFFSQDPTPPSTPLDIPSDEELVDWGEDDDFPIDEIAEDDHFLNEEIISGVQIDRPYDDMSANPTPETASFPLTGKSPLADLTMASTDLPPTALPTVSSLPPTAQNPVRRSDRPKKPSGRWNEEAGFIPHPPRSSKKKVPEDPRDGNSSLLNTFFTSWSDAQFFNYSKACGVKFLGSPNHKFKCLDNIRLLETKRGEIPSSSSRSPPRSDS</sequence>
<dbReference type="EMBL" id="CM037030">
    <property type="protein sequence ID" value="KAH7650616.1"/>
    <property type="molecule type" value="Genomic_DNA"/>
</dbReference>
<dbReference type="Proteomes" id="UP000827976">
    <property type="component" value="Chromosome 20"/>
</dbReference>
<gene>
    <name evidence="1" type="ORF">IHE45_20G000900</name>
</gene>
<organism evidence="1 2">
    <name type="scientific">Dioscorea alata</name>
    <name type="common">Purple yam</name>
    <dbReference type="NCBI Taxonomy" id="55571"/>
    <lineage>
        <taxon>Eukaryota</taxon>
        <taxon>Viridiplantae</taxon>
        <taxon>Streptophyta</taxon>
        <taxon>Embryophyta</taxon>
        <taxon>Tracheophyta</taxon>
        <taxon>Spermatophyta</taxon>
        <taxon>Magnoliopsida</taxon>
        <taxon>Liliopsida</taxon>
        <taxon>Dioscoreales</taxon>
        <taxon>Dioscoreaceae</taxon>
        <taxon>Dioscorea</taxon>
    </lineage>
</organism>
<keyword evidence="2" id="KW-1185">Reference proteome</keyword>
<protein>
    <submittedName>
        <fullName evidence="1">Uncharacterized protein</fullName>
    </submittedName>
</protein>
<comment type="caution">
    <text evidence="1">The sequence shown here is derived from an EMBL/GenBank/DDBJ whole genome shotgun (WGS) entry which is preliminary data.</text>
</comment>